<dbReference type="GO" id="GO:0016747">
    <property type="term" value="F:acyltransferase activity, transferring groups other than amino-acyl groups"/>
    <property type="evidence" value="ECO:0007669"/>
    <property type="project" value="InterPro"/>
</dbReference>
<dbReference type="PANTHER" id="PTHR23028:SF53">
    <property type="entry name" value="ACYL_TRANSF_3 DOMAIN-CONTAINING PROTEIN"/>
    <property type="match status" value="1"/>
</dbReference>
<feature type="domain" description="Acyltransferase 3" evidence="2">
    <location>
        <begin position="6"/>
        <end position="320"/>
    </location>
</feature>
<proteinExistence type="predicted"/>
<dbReference type="Proteomes" id="UP000006063">
    <property type="component" value="Chromosome"/>
</dbReference>
<dbReference type="PATRIC" id="fig|1196835.3.peg.3321"/>
<keyword evidence="1" id="KW-0472">Membrane</keyword>
<feature type="transmembrane region" description="Helical" evidence="1">
    <location>
        <begin position="152"/>
        <end position="172"/>
    </location>
</feature>
<dbReference type="HOGENOM" id="CLU_005679_1_2_6"/>
<protein>
    <submittedName>
        <fullName evidence="3">Acyltransferase 3</fullName>
    </submittedName>
</protein>
<dbReference type="PANTHER" id="PTHR23028">
    <property type="entry name" value="ACETYLTRANSFERASE"/>
    <property type="match status" value="1"/>
</dbReference>
<dbReference type="InterPro" id="IPR002656">
    <property type="entry name" value="Acyl_transf_3_dom"/>
</dbReference>
<keyword evidence="1" id="KW-1133">Transmembrane helix</keyword>
<dbReference type="GO" id="GO:0009103">
    <property type="term" value="P:lipopolysaccharide biosynthetic process"/>
    <property type="evidence" value="ECO:0007669"/>
    <property type="project" value="TreeGrafter"/>
</dbReference>
<evidence type="ECO:0000313" key="4">
    <source>
        <dbReference type="Proteomes" id="UP000006063"/>
    </source>
</evidence>
<feature type="transmembrane region" description="Helical" evidence="1">
    <location>
        <begin position="220"/>
        <end position="236"/>
    </location>
</feature>
<dbReference type="AlphaFoldDB" id="I4CWR8"/>
<keyword evidence="3" id="KW-0012">Acyltransferase</keyword>
<evidence type="ECO:0000256" key="1">
    <source>
        <dbReference type="SAM" id="Phobius"/>
    </source>
</evidence>
<feature type="transmembrane region" description="Helical" evidence="1">
    <location>
        <begin position="73"/>
        <end position="92"/>
    </location>
</feature>
<feature type="transmembrane region" description="Helical" evidence="1">
    <location>
        <begin position="33"/>
        <end position="52"/>
    </location>
</feature>
<reference evidence="3 4" key="1">
    <citation type="journal article" date="2012" name="J. Bacteriol.">
        <title>Complete Genome Sequence of the Naphthalene-Degrading Bacterium Pseudomonas stutzeri AN10 (CCUG 29243).</title>
        <authorList>
            <person name="Brunet-Galmes I."/>
            <person name="Busquets A."/>
            <person name="Pena A."/>
            <person name="Gomila M."/>
            <person name="Nogales B."/>
            <person name="Garcia-Valdes E."/>
            <person name="Lalucat J."/>
            <person name="Bennasar A."/>
            <person name="Bosch R."/>
        </authorList>
    </citation>
    <scope>NUCLEOTIDE SEQUENCE [LARGE SCALE GENOMIC DNA]</scope>
    <source>
        <strain evidence="3 4">CCUG 29243</strain>
    </source>
</reference>
<dbReference type="eggNOG" id="COG1835">
    <property type="taxonomic scope" value="Bacteria"/>
</dbReference>
<dbReference type="Pfam" id="PF01757">
    <property type="entry name" value="Acyl_transf_3"/>
    <property type="match status" value="1"/>
</dbReference>
<organism evidence="3 4">
    <name type="scientific">Stutzerimonas stutzeri CCUG 29243</name>
    <dbReference type="NCBI Taxonomy" id="1196835"/>
    <lineage>
        <taxon>Bacteria</taxon>
        <taxon>Pseudomonadati</taxon>
        <taxon>Pseudomonadota</taxon>
        <taxon>Gammaproteobacteria</taxon>
        <taxon>Pseudomonadales</taxon>
        <taxon>Pseudomonadaceae</taxon>
        <taxon>Stutzerimonas</taxon>
    </lineage>
</organism>
<feature type="transmembrane region" description="Helical" evidence="1">
    <location>
        <begin position="242"/>
        <end position="260"/>
    </location>
</feature>
<feature type="transmembrane region" description="Helical" evidence="1">
    <location>
        <begin position="192"/>
        <end position="213"/>
    </location>
</feature>
<dbReference type="InterPro" id="IPR050879">
    <property type="entry name" value="Acyltransferase_3"/>
</dbReference>
<dbReference type="KEGG" id="psc:A458_16500"/>
<dbReference type="RefSeq" id="WP_014821368.1">
    <property type="nucleotide sequence ID" value="NC_018028.1"/>
</dbReference>
<keyword evidence="1" id="KW-0812">Transmembrane</keyword>
<gene>
    <name evidence="3" type="ORF">A458_16500</name>
</gene>
<accession>I4CWR8</accession>
<evidence type="ECO:0000259" key="2">
    <source>
        <dbReference type="Pfam" id="PF01757"/>
    </source>
</evidence>
<dbReference type="EMBL" id="CP003677">
    <property type="protein sequence ID" value="AFM34525.1"/>
    <property type="molecule type" value="Genomic_DNA"/>
</dbReference>
<evidence type="ECO:0000313" key="3">
    <source>
        <dbReference type="EMBL" id="AFM34525.1"/>
    </source>
</evidence>
<name>I4CWR8_STUST</name>
<sequence>MPYSPALDGLRATAILLVLLFHGRMPGLPGANVGVDVFFVLSGYLITRILLAEHQAAGSLDLRRFYRQRLLRLTPPLLLLLLLYALLAPLLWPDYYFHVRDWVVVLIYQADLALVFGMGPLKMLHAWSLAIEERFYLLWPLALLGLLALKNLRIALTVLLTSVLLAGLWRMAALQFWDVSSGEAYYRFDMRISGLLLGACLGMWIGSGLRVPAHLLRRHWLMLAWLVLLAVVLYPTDDKGRLSFGLPLVEITVLYILLWLHCRPQGLLSKTLTSPPLVYVGQLSYGLYLFHYPVMEYLKLQQPWWLVLLAGTSIAFVFAVFSHHLIERPIRRWRRKPAQEKTLGTII</sequence>
<feature type="transmembrane region" description="Helical" evidence="1">
    <location>
        <begin position="272"/>
        <end position="292"/>
    </location>
</feature>
<dbReference type="GO" id="GO:0016020">
    <property type="term" value="C:membrane"/>
    <property type="evidence" value="ECO:0007669"/>
    <property type="project" value="TreeGrafter"/>
</dbReference>
<keyword evidence="3" id="KW-0808">Transferase</keyword>
<feature type="transmembrane region" description="Helical" evidence="1">
    <location>
        <begin position="304"/>
        <end position="326"/>
    </location>
</feature>